<proteinExistence type="predicted"/>
<sequence>MNDKFNQLMAEVFEVNKELVDNEFELNRDNWDSLAILSTIAIIDELYGITVPGTALFGCKTIGEIQKLVQSHLSNK</sequence>
<gene>
    <name evidence="2" type="ORF">SDC9_172551</name>
</gene>
<organism evidence="2">
    <name type="scientific">bioreactor metagenome</name>
    <dbReference type="NCBI Taxonomy" id="1076179"/>
    <lineage>
        <taxon>unclassified sequences</taxon>
        <taxon>metagenomes</taxon>
        <taxon>ecological metagenomes</taxon>
    </lineage>
</organism>
<dbReference type="InterPro" id="IPR036736">
    <property type="entry name" value="ACP-like_sf"/>
</dbReference>
<dbReference type="EMBL" id="VSSQ01074210">
    <property type="protein sequence ID" value="MPN25144.1"/>
    <property type="molecule type" value="Genomic_DNA"/>
</dbReference>
<dbReference type="SUPFAM" id="SSF47336">
    <property type="entry name" value="ACP-like"/>
    <property type="match status" value="1"/>
</dbReference>
<evidence type="ECO:0000313" key="2">
    <source>
        <dbReference type="EMBL" id="MPN25144.1"/>
    </source>
</evidence>
<protein>
    <recommendedName>
        <fullName evidence="1">Carrier domain-containing protein</fullName>
    </recommendedName>
</protein>
<evidence type="ECO:0000259" key="1">
    <source>
        <dbReference type="Pfam" id="PF00550"/>
    </source>
</evidence>
<name>A0A645GMH4_9ZZZZ</name>
<feature type="domain" description="Carrier" evidence="1">
    <location>
        <begin position="31"/>
        <end position="65"/>
    </location>
</feature>
<dbReference type="InterPro" id="IPR009081">
    <property type="entry name" value="PP-bd_ACP"/>
</dbReference>
<accession>A0A645GMH4</accession>
<dbReference type="AlphaFoldDB" id="A0A645GMH4"/>
<reference evidence="2" key="1">
    <citation type="submission" date="2019-08" db="EMBL/GenBank/DDBJ databases">
        <authorList>
            <person name="Kucharzyk K."/>
            <person name="Murdoch R.W."/>
            <person name="Higgins S."/>
            <person name="Loffler F."/>
        </authorList>
    </citation>
    <scope>NUCLEOTIDE SEQUENCE</scope>
</reference>
<comment type="caution">
    <text evidence="2">The sequence shown here is derived from an EMBL/GenBank/DDBJ whole genome shotgun (WGS) entry which is preliminary data.</text>
</comment>
<dbReference type="Pfam" id="PF00550">
    <property type="entry name" value="PP-binding"/>
    <property type="match status" value="1"/>
</dbReference>
<dbReference type="Gene3D" id="1.10.1200.10">
    <property type="entry name" value="ACP-like"/>
    <property type="match status" value="1"/>
</dbReference>